<comment type="caution">
    <text evidence="1">The sequence shown here is derived from an EMBL/GenBank/DDBJ whole genome shotgun (WGS) entry which is preliminary data.</text>
</comment>
<reference evidence="1 2" key="1">
    <citation type="journal article" date="2024" name="Nat. Commun.">
        <title>Phylogenomics reveals the evolutionary origins of lichenization in chlorophyte algae.</title>
        <authorList>
            <person name="Puginier C."/>
            <person name="Libourel C."/>
            <person name="Otte J."/>
            <person name="Skaloud P."/>
            <person name="Haon M."/>
            <person name="Grisel S."/>
            <person name="Petersen M."/>
            <person name="Berrin J.G."/>
            <person name="Delaux P.M."/>
            <person name="Dal Grande F."/>
            <person name="Keller J."/>
        </authorList>
    </citation>
    <scope>NUCLEOTIDE SEQUENCE [LARGE SCALE GENOMIC DNA]</scope>
    <source>
        <strain evidence="1 2">SAG 2523</strain>
    </source>
</reference>
<dbReference type="Proteomes" id="UP001485043">
    <property type="component" value="Unassembled WGS sequence"/>
</dbReference>
<dbReference type="AlphaFoldDB" id="A0AAW1T1W3"/>
<accession>A0AAW1T1W3</accession>
<gene>
    <name evidence="1" type="ORF">WJX84_012073</name>
</gene>
<evidence type="ECO:0000313" key="1">
    <source>
        <dbReference type="EMBL" id="KAK9862863.1"/>
    </source>
</evidence>
<proteinExistence type="predicted"/>
<organism evidence="1 2">
    <name type="scientific">Apatococcus fuscideae</name>
    <dbReference type="NCBI Taxonomy" id="2026836"/>
    <lineage>
        <taxon>Eukaryota</taxon>
        <taxon>Viridiplantae</taxon>
        <taxon>Chlorophyta</taxon>
        <taxon>core chlorophytes</taxon>
        <taxon>Trebouxiophyceae</taxon>
        <taxon>Chlorellales</taxon>
        <taxon>Chlorellaceae</taxon>
        <taxon>Apatococcus</taxon>
    </lineage>
</organism>
<keyword evidence="2" id="KW-1185">Reference proteome</keyword>
<dbReference type="EMBL" id="JALJOV010000546">
    <property type="protein sequence ID" value="KAK9862863.1"/>
    <property type="molecule type" value="Genomic_DNA"/>
</dbReference>
<evidence type="ECO:0000313" key="2">
    <source>
        <dbReference type="Proteomes" id="UP001485043"/>
    </source>
</evidence>
<sequence length="259" mass="28577">MAGFQARLHALEGAHFRTEDQLATQRHLEKLVSNGKLPGTLPELTSSTGIQQPLSFASDALRSVRRRPASEVIYQHVQNGIPARVPLMEENWNLGTQVSLGRSRWVNHDASIFSVAKGKELAQLPPKLPTQYELIRQRRVNQAALESPVVQGLRLLPEFTPGRAFFWGTLLAVWATAGIAITTCRHLGIQKAEDVPAVAESFVAPTRDFLRTRLQPLKSMVCCCILIKDSQAGLPQAPQHVIAPSTSDTLETLHMIDVD</sequence>
<name>A0AAW1T1W3_9CHLO</name>
<protein>
    <submittedName>
        <fullName evidence="1">Uncharacterized protein</fullName>
    </submittedName>
</protein>